<name>A0AAD5JQR1_9FUNG</name>
<sequence>VSANCNPSYDVAAPGDCVKDCKIKAGRDLWAQWTDDPASPDFIESLSYKCERGNPAYTAFMTSSGTCMMNCPEDQNNDYGSREHPDSCTWYNAHKDDECSEGGSTTSPSASS</sequence>
<gene>
    <name evidence="1" type="ORF">BDA99DRAFT_425192</name>
</gene>
<comment type="caution">
    <text evidence="1">The sequence shown here is derived from an EMBL/GenBank/DDBJ whole genome shotgun (WGS) entry which is preliminary data.</text>
</comment>
<organism evidence="1 2">
    <name type="scientific">Phascolomyces articulosus</name>
    <dbReference type="NCBI Taxonomy" id="60185"/>
    <lineage>
        <taxon>Eukaryota</taxon>
        <taxon>Fungi</taxon>
        <taxon>Fungi incertae sedis</taxon>
        <taxon>Mucoromycota</taxon>
        <taxon>Mucoromycotina</taxon>
        <taxon>Mucoromycetes</taxon>
        <taxon>Mucorales</taxon>
        <taxon>Lichtheimiaceae</taxon>
        <taxon>Phascolomyces</taxon>
    </lineage>
</organism>
<feature type="non-terminal residue" evidence="1">
    <location>
        <position position="112"/>
    </location>
</feature>
<protein>
    <submittedName>
        <fullName evidence="1">Uncharacterized protein</fullName>
    </submittedName>
</protein>
<proteinExistence type="predicted"/>
<dbReference type="EMBL" id="JAIXMP010000033">
    <property type="protein sequence ID" value="KAI9250158.1"/>
    <property type="molecule type" value="Genomic_DNA"/>
</dbReference>
<accession>A0AAD5JQR1</accession>
<evidence type="ECO:0000313" key="1">
    <source>
        <dbReference type="EMBL" id="KAI9250158.1"/>
    </source>
</evidence>
<keyword evidence="2" id="KW-1185">Reference proteome</keyword>
<reference evidence="1" key="1">
    <citation type="journal article" date="2022" name="IScience">
        <title>Evolution of zygomycete secretomes and the origins of terrestrial fungal ecologies.</title>
        <authorList>
            <person name="Chang Y."/>
            <person name="Wang Y."/>
            <person name="Mondo S."/>
            <person name="Ahrendt S."/>
            <person name="Andreopoulos W."/>
            <person name="Barry K."/>
            <person name="Beard J."/>
            <person name="Benny G.L."/>
            <person name="Blankenship S."/>
            <person name="Bonito G."/>
            <person name="Cuomo C."/>
            <person name="Desiro A."/>
            <person name="Gervers K.A."/>
            <person name="Hundley H."/>
            <person name="Kuo A."/>
            <person name="LaButti K."/>
            <person name="Lang B.F."/>
            <person name="Lipzen A."/>
            <person name="O'Donnell K."/>
            <person name="Pangilinan J."/>
            <person name="Reynolds N."/>
            <person name="Sandor L."/>
            <person name="Smith M.E."/>
            <person name="Tsang A."/>
            <person name="Grigoriev I.V."/>
            <person name="Stajich J.E."/>
            <person name="Spatafora J.W."/>
        </authorList>
    </citation>
    <scope>NUCLEOTIDE SEQUENCE</scope>
    <source>
        <strain evidence="1">RSA 2281</strain>
    </source>
</reference>
<dbReference type="AlphaFoldDB" id="A0AAD5JQR1"/>
<reference evidence="1" key="2">
    <citation type="submission" date="2023-02" db="EMBL/GenBank/DDBJ databases">
        <authorList>
            <consortium name="DOE Joint Genome Institute"/>
            <person name="Mondo S.J."/>
            <person name="Chang Y."/>
            <person name="Wang Y."/>
            <person name="Ahrendt S."/>
            <person name="Andreopoulos W."/>
            <person name="Barry K."/>
            <person name="Beard J."/>
            <person name="Benny G.L."/>
            <person name="Blankenship S."/>
            <person name="Bonito G."/>
            <person name="Cuomo C."/>
            <person name="Desiro A."/>
            <person name="Gervers K.A."/>
            <person name="Hundley H."/>
            <person name="Kuo A."/>
            <person name="LaButti K."/>
            <person name="Lang B.F."/>
            <person name="Lipzen A."/>
            <person name="O'Donnell K."/>
            <person name="Pangilinan J."/>
            <person name="Reynolds N."/>
            <person name="Sandor L."/>
            <person name="Smith M.W."/>
            <person name="Tsang A."/>
            <person name="Grigoriev I.V."/>
            <person name="Stajich J.E."/>
            <person name="Spatafora J.W."/>
        </authorList>
    </citation>
    <scope>NUCLEOTIDE SEQUENCE</scope>
    <source>
        <strain evidence="1">RSA 2281</strain>
    </source>
</reference>
<feature type="non-terminal residue" evidence="1">
    <location>
        <position position="1"/>
    </location>
</feature>
<dbReference type="Proteomes" id="UP001209540">
    <property type="component" value="Unassembled WGS sequence"/>
</dbReference>
<evidence type="ECO:0000313" key="2">
    <source>
        <dbReference type="Proteomes" id="UP001209540"/>
    </source>
</evidence>